<feature type="signal peptide" evidence="1">
    <location>
        <begin position="1"/>
        <end position="24"/>
    </location>
</feature>
<accession>A0A1F4Y0L5</accession>
<organism evidence="2 3">
    <name type="scientific">Candidatus Adlerbacteria bacterium RIFCSPLOWO2_01_FULL_54_16</name>
    <dbReference type="NCBI Taxonomy" id="1797244"/>
    <lineage>
        <taxon>Bacteria</taxon>
        <taxon>Candidatus Adleribacteriota</taxon>
    </lineage>
</organism>
<dbReference type="Proteomes" id="UP000176943">
    <property type="component" value="Unassembled WGS sequence"/>
</dbReference>
<evidence type="ECO:0008006" key="4">
    <source>
        <dbReference type="Google" id="ProtNLM"/>
    </source>
</evidence>
<reference evidence="2 3" key="1">
    <citation type="journal article" date="2016" name="Nat. Commun.">
        <title>Thousands of microbial genomes shed light on interconnected biogeochemical processes in an aquifer system.</title>
        <authorList>
            <person name="Anantharaman K."/>
            <person name="Brown C.T."/>
            <person name="Hug L.A."/>
            <person name="Sharon I."/>
            <person name="Castelle C.J."/>
            <person name="Probst A.J."/>
            <person name="Thomas B.C."/>
            <person name="Singh A."/>
            <person name="Wilkins M.J."/>
            <person name="Karaoz U."/>
            <person name="Brodie E.L."/>
            <person name="Williams K.H."/>
            <person name="Hubbard S.S."/>
            <person name="Banfield J.F."/>
        </authorList>
    </citation>
    <scope>NUCLEOTIDE SEQUENCE [LARGE SCALE GENOMIC DNA]</scope>
</reference>
<evidence type="ECO:0000256" key="1">
    <source>
        <dbReference type="SAM" id="SignalP"/>
    </source>
</evidence>
<sequence>MRKLSLVTALTAAIAILSGGPSFAAELRAIPPDMIGLMLTPTGFDGKIYESGQVDIGTTTWWAGYGNKIVLIQRAGFQIKEQFVSNDPNNANDHEDHRCIVGPKRQPMSLDVRLLFALPDYTKPAGKEALLRMGLLGTPTNADPNAYGGNRVMVLKADSVYFQQVQQQVRGKIRDVCLSYADVEAVYSAVEKNGTDAGFTDTIKKAVGTVLAENRSPLFLIGAVASNVKPDPSVINAIAATQAADKLVEAMAKIDAFVKEDKTGTRAQIYKLHFLQEMNKANKSGQNNLLMMDISGGQQVLPLPQR</sequence>
<feature type="chain" id="PRO_5009515542" description="Band 7 domain-containing protein" evidence="1">
    <location>
        <begin position="25"/>
        <end position="306"/>
    </location>
</feature>
<gene>
    <name evidence="2" type="ORF">A3B33_02410</name>
</gene>
<name>A0A1F4Y0L5_9BACT</name>
<dbReference type="EMBL" id="MEWY01000002">
    <property type="protein sequence ID" value="OGC87479.1"/>
    <property type="molecule type" value="Genomic_DNA"/>
</dbReference>
<keyword evidence="1" id="KW-0732">Signal</keyword>
<protein>
    <recommendedName>
        <fullName evidence="4">Band 7 domain-containing protein</fullName>
    </recommendedName>
</protein>
<dbReference type="AlphaFoldDB" id="A0A1F4Y0L5"/>
<evidence type="ECO:0000313" key="3">
    <source>
        <dbReference type="Proteomes" id="UP000176943"/>
    </source>
</evidence>
<evidence type="ECO:0000313" key="2">
    <source>
        <dbReference type="EMBL" id="OGC87479.1"/>
    </source>
</evidence>
<proteinExistence type="predicted"/>
<comment type="caution">
    <text evidence="2">The sequence shown here is derived from an EMBL/GenBank/DDBJ whole genome shotgun (WGS) entry which is preliminary data.</text>
</comment>